<accession>A0ACC1LPI1</accession>
<sequence length="2301" mass="256210">MSDTDDFNYESVVSDPGVYTGILDATTTIDSNIQARQQENNLLTPGVNNRTQTPPPRDYGINDSTPSLAVSTPSSEKFHIEFEHERMNNPGFGNNSTQSQFGLKSGMYNNRPTMDATDSTTDFSAKGDVVVSGTWGTIRTSTSQNGAQEQPPLHISDGTAEHEPLSAGNEDMTFDMQSFNDTSDVTLSRLIHESSIDDVDRQNALEQQYGRAHRSASVSFSIDHRPPRPEMEERRQSSHTPSVMVTPKLTRTRSDTDVSPDQRILRSALRGSRTSPPTEDIGQDDLASTTPRKVSFAVAQASTSGGSGSESTAPLDNYTSASGIGTQEDESIEFRSQSQLLLSQTVDPWSNPINPPDEPNNAEDSAPAQESEILPMPAQPTRRNVSISSGGIGGVGMPGDMFRKFAGWAQSSLSPRSPITSPAPSPVVTAIAPLSPAAFNDDRKESPAKDATLGSLDSSKSNASVSPVRTEPMRSQVLSTPTTPVPAKTNLGSPITTPTRSLLTTPTQPMPRRNSQTPSRSVNPLTRHLARKAILSAPPTQRSLLDRSGQTQNTTPTRSGQPSSDDMSSISGLLDISGIQREFDGFASKLQHDASAVRLDILESEEEWQRMERELQQLRSQNVNLESAREFYQRQVEETEKERLEWEQERQQLVDDKHELMGNIDKWRQRIGDAESERQGAWNEGSQTRSELLHAIARLEDEVADSRVAHSQLVRRHAQLEDELNREREESRCMHQELLGHIDDAQAESNRVDAENRQMQAELHEAQSRCADLEHEAQSAEAMRRKVATLETERAAFAAKHAGAVEHVNRLEQQLADAERKAREEATRFRNDQGDLKDTLEVLTERNHDLKQQLKQQQQQQQQQQEQQSRNDEESNFFVTAINGTDSVPDLPSSSKQPAAVVETAATQTDEAEGVVMLRREQVEELDKWKNDYDTVLESLHALQASKERYKAENAELAGIAESARQEIKTLRQQLSNSNVNSGDADQELREAEALMREMEERNLALAAQNDELVQRTARLETEIGDLNMRGGDSAEVSMLHTTMEDMEAEVKRSHRDIDQLQQSLATKEVELDDLQAALSRAQQDLAISKKAMGEANVRHSGSPNGSANTSPTLDRPSLVLERTELELAEIEANIAKNMKRRDLALKEQRYMAEILRDLFVGNAKLRGEMGAVQLRRGGKMREMKSSSRAAGDLGALSDDGNMSIMSIGTINNIPSASQLIDGSGERYLSSMDQHMEEVANLIESSAQPINGSPLRRTNSVQSSSQLRKVLTPIREEFAITPESGSPMHDMGTQCDVDAQLEAARAQVFGLEDECRVQRLAVASAKQERDQFKVAQEEATERIAQLSAQMEDLGEDQERMRADNATTARIALRVTRQMAVLNSALSRLAPRDALPSSEAHDDGDDDALAVAEDGAMMKAIIDRPLDNEEASVEINNDEALEQLGFAVSEAYAQAKRVRRDVERAKRERARLMKRLAEEERSKLPSYELSAQWGLKVRSPMRPTHAVSRLLDDMDDEGPPPSLFLPDESAVIAEVAATRKREQMAADTVDDSRMTVNMAALRDPMVAAAEVSRLAVHVRRMDRQLKSVCADRDKLEEFNRELVQKLDRANSERVRAQQECNAMSLRNSATVSRAAAGRLSTTPTRGTDWDDFESIKKELDRCSRKNRSYFENVGRLCRVLNQHTIDRTLADEGGIGSDPAGSPASVAADAVNGAQNQPENVYRTLLLDMADVLDARADLDERMSIRGNFSNLAAAVRRRLNEKEAQLKLLRAELNSSRLITSETDGVTDDALRRAKRRVSELETQLTEAHEQLTTQQANVRSLNDNISRLRQQCVAADSDLQEARLERDGWHQQYLACEQTLNYQIEENDRLSDALKRQGQQLRSRTTEEYVITRQSYGDRSVSVDWDRLRAEWSAAVRQEDAEIWRNKEFLLRQACGSQLDMYRWALKVWADIARGIVTHSARDNSDDSAGSAKSKELQLAVGELESEVDAAVRKAHALHESLQTTPSGSKTNRANFVESLSQIAQDLSRNFAGTWRDRVRNCIVAMASCVSAGTLHTPGNGQEGASPTTSTSSGGSATHPRINSEQKSLIRVNYANREEMLKCELRERLQAESAESKAREDAMRKEFLQEKSVLVAESKYLRAKIQIEADRHKSVGYQNTVLMQLSGGHDGLMRIIDQLVVRKDPNQTVVHSRCRQMCRRVLFAVRLKNRLTEILARKRDADAIKDRALRSRDQHSSKKQQAPSRGQPQPTKRSYEPQPQYAQNYQSQQIVGLRSTPITPSRLRNRSSELRSSSGSSYTQ</sequence>
<keyword evidence="2" id="KW-1185">Reference proteome</keyword>
<protein>
    <submittedName>
        <fullName evidence="1">Uncharacterized protein</fullName>
    </submittedName>
</protein>
<name>A0ACC1LPI1_9FUNG</name>
<dbReference type="EMBL" id="JANBUP010000122">
    <property type="protein sequence ID" value="KAJ2812996.1"/>
    <property type="molecule type" value="Genomic_DNA"/>
</dbReference>
<comment type="caution">
    <text evidence="1">The sequence shown here is derived from an EMBL/GenBank/DDBJ whole genome shotgun (WGS) entry which is preliminary data.</text>
</comment>
<organism evidence="1 2">
    <name type="scientific">Coemansia furcata</name>
    <dbReference type="NCBI Taxonomy" id="417177"/>
    <lineage>
        <taxon>Eukaryota</taxon>
        <taxon>Fungi</taxon>
        <taxon>Fungi incertae sedis</taxon>
        <taxon>Zoopagomycota</taxon>
        <taxon>Kickxellomycotina</taxon>
        <taxon>Kickxellomycetes</taxon>
        <taxon>Kickxellales</taxon>
        <taxon>Kickxellaceae</taxon>
        <taxon>Coemansia</taxon>
    </lineage>
</organism>
<reference evidence="1" key="1">
    <citation type="submission" date="2022-07" db="EMBL/GenBank/DDBJ databases">
        <title>Phylogenomic reconstructions and comparative analyses of Kickxellomycotina fungi.</title>
        <authorList>
            <person name="Reynolds N.K."/>
            <person name="Stajich J.E."/>
            <person name="Barry K."/>
            <person name="Grigoriev I.V."/>
            <person name="Crous P."/>
            <person name="Smith M.E."/>
        </authorList>
    </citation>
    <scope>NUCLEOTIDE SEQUENCE</scope>
    <source>
        <strain evidence="1">CBS 102833</strain>
    </source>
</reference>
<dbReference type="Proteomes" id="UP001140096">
    <property type="component" value="Unassembled WGS sequence"/>
</dbReference>
<gene>
    <name evidence="1" type="ORF">H4S07_001003</name>
</gene>
<evidence type="ECO:0000313" key="2">
    <source>
        <dbReference type="Proteomes" id="UP001140096"/>
    </source>
</evidence>
<proteinExistence type="predicted"/>
<evidence type="ECO:0000313" key="1">
    <source>
        <dbReference type="EMBL" id="KAJ2812996.1"/>
    </source>
</evidence>